<comment type="caution">
    <text evidence="1">The sequence shown here is derived from an EMBL/GenBank/DDBJ whole genome shotgun (WGS) entry which is preliminary data.</text>
</comment>
<protein>
    <submittedName>
        <fullName evidence="1">Uncharacterized protein</fullName>
    </submittedName>
</protein>
<dbReference type="AlphaFoldDB" id="A0A511J855"/>
<evidence type="ECO:0000313" key="2">
    <source>
        <dbReference type="Proteomes" id="UP000321720"/>
    </source>
</evidence>
<reference evidence="1 2" key="1">
    <citation type="submission" date="2019-07" db="EMBL/GenBank/DDBJ databases">
        <title>Whole genome shotgun sequence of Cellulomonas composti NBRC 100758.</title>
        <authorList>
            <person name="Hosoyama A."/>
            <person name="Uohara A."/>
            <person name="Ohji S."/>
            <person name="Ichikawa N."/>
        </authorList>
    </citation>
    <scope>NUCLEOTIDE SEQUENCE [LARGE SCALE GENOMIC DNA]</scope>
    <source>
        <strain evidence="1 2">NBRC 100758</strain>
    </source>
</reference>
<gene>
    <name evidence="1" type="ORF">CCO02nite_05410</name>
</gene>
<proteinExistence type="predicted"/>
<accession>A0A511J855</accession>
<dbReference type="EMBL" id="BJWG01000002">
    <property type="protein sequence ID" value="GEL93883.1"/>
    <property type="molecule type" value="Genomic_DNA"/>
</dbReference>
<sequence length="158" mass="17136">MPVAFDRTVPPPAPEALSSPATVDNAEVVAGYFMTLFPYIDATRDFAEWRRLSGASCGYCANAVELIRDDTPPPGSSSIGGELTIHSAWGKTYRDGYYVKLQAEEQESWRIAADGAVLEYFRGPHIVSIEMLLSHHAGGWQVDGVSVDKVATVTSDGR</sequence>
<keyword evidence="2" id="KW-1185">Reference proteome</keyword>
<organism evidence="1 2">
    <name type="scientific">Cellulomonas composti</name>
    <dbReference type="NCBI Taxonomy" id="266130"/>
    <lineage>
        <taxon>Bacteria</taxon>
        <taxon>Bacillati</taxon>
        <taxon>Actinomycetota</taxon>
        <taxon>Actinomycetes</taxon>
        <taxon>Micrococcales</taxon>
        <taxon>Cellulomonadaceae</taxon>
        <taxon>Cellulomonas</taxon>
    </lineage>
</organism>
<dbReference type="Proteomes" id="UP000321720">
    <property type="component" value="Unassembled WGS sequence"/>
</dbReference>
<evidence type="ECO:0000313" key="1">
    <source>
        <dbReference type="EMBL" id="GEL93883.1"/>
    </source>
</evidence>
<name>A0A511J855_9CELL</name>